<dbReference type="RefSeq" id="WP_311363257.1">
    <property type="nucleotide sequence ID" value="NZ_JAVRIC010000001.1"/>
</dbReference>
<evidence type="ECO:0000256" key="2">
    <source>
        <dbReference type="ARBA" id="ARBA00010248"/>
    </source>
</evidence>
<organism evidence="15 16">
    <name type="scientific">Banduia mediterranea</name>
    <dbReference type="NCBI Taxonomy" id="3075609"/>
    <lineage>
        <taxon>Bacteria</taxon>
        <taxon>Pseudomonadati</taxon>
        <taxon>Pseudomonadota</taxon>
        <taxon>Gammaproteobacteria</taxon>
        <taxon>Nevskiales</taxon>
        <taxon>Algiphilaceae</taxon>
        <taxon>Banduia</taxon>
    </lineage>
</organism>
<protein>
    <recommendedName>
        <fullName evidence="3">Translocation and assembly module subunit TamA</fullName>
    </recommendedName>
    <alternativeName>
        <fullName evidence="9">Autotransporter assembly factor TamA</fullName>
    </alternativeName>
</protein>
<evidence type="ECO:0000256" key="6">
    <source>
        <dbReference type="ARBA" id="ARBA00022729"/>
    </source>
</evidence>
<keyword evidence="6 11" id="KW-0732">Signal</keyword>
<dbReference type="Gene3D" id="2.40.160.50">
    <property type="entry name" value="membrane protein fhac: a member of the omp85/tpsb transporter family"/>
    <property type="match status" value="1"/>
</dbReference>
<feature type="chain" id="PRO_5047297674" description="Translocation and assembly module subunit TamA" evidence="11">
    <location>
        <begin position="23"/>
        <end position="576"/>
    </location>
</feature>
<evidence type="ECO:0000256" key="1">
    <source>
        <dbReference type="ARBA" id="ARBA00004442"/>
    </source>
</evidence>
<dbReference type="Gene3D" id="3.10.20.310">
    <property type="entry name" value="membrane protein fhac"/>
    <property type="match status" value="3"/>
</dbReference>
<name>A0ABU2WEB5_9GAMM</name>
<comment type="caution">
    <text evidence="15">The sequence shown here is derived from an EMBL/GenBank/DDBJ whole genome shotgun (WGS) entry which is preliminary data.</text>
</comment>
<evidence type="ECO:0000256" key="3">
    <source>
        <dbReference type="ARBA" id="ARBA00015419"/>
    </source>
</evidence>
<dbReference type="InterPro" id="IPR039910">
    <property type="entry name" value="D15-like"/>
</dbReference>
<evidence type="ECO:0000259" key="12">
    <source>
        <dbReference type="Pfam" id="PF01103"/>
    </source>
</evidence>
<evidence type="ECO:0000313" key="15">
    <source>
        <dbReference type="EMBL" id="MDT0495865.1"/>
    </source>
</evidence>
<feature type="domain" description="TamA POTRA" evidence="14">
    <location>
        <begin position="26"/>
        <end position="103"/>
    </location>
</feature>
<dbReference type="PANTHER" id="PTHR12815:SF47">
    <property type="entry name" value="TRANSLOCATION AND ASSEMBLY MODULE SUBUNIT TAMA"/>
    <property type="match status" value="1"/>
</dbReference>
<keyword evidence="4" id="KW-1134">Transmembrane beta strand</keyword>
<evidence type="ECO:0000259" key="14">
    <source>
        <dbReference type="Pfam" id="PF17243"/>
    </source>
</evidence>
<feature type="domain" description="Bacterial surface antigen (D15)" evidence="12">
    <location>
        <begin position="298"/>
        <end position="572"/>
    </location>
</feature>
<comment type="subcellular location">
    <subcellularLocation>
        <location evidence="1">Cell outer membrane</location>
    </subcellularLocation>
</comment>
<evidence type="ECO:0000256" key="11">
    <source>
        <dbReference type="SAM" id="SignalP"/>
    </source>
</evidence>
<comment type="subunit">
    <text evidence="10">Interacts with TamB to form the translocation and assembly module (TAM).</text>
</comment>
<evidence type="ECO:0000256" key="8">
    <source>
        <dbReference type="ARBA" id="ARBA00023237"/>
    </source>
</evidence>
<dbReference type="EMBL" id="JAVRIC010000001">
    <property type="protein sequence ID" value="MDT0495865.1"/>
    <property type="molecule type" value="Genomic_DNA"/>
</dbReference>
<keyword evidence="5" id="KW-0812">Transmembrane</keyword>
<keyword evidence="8" id="KW-0998">Cell outer membrane</keyword>
<dbReference type="InterPro" id="IPR035243">
    <property type="entry name" value="TamA_POTRA_Dom_1"/>
</dbReference>
<accession>A0ABU2WEB5</accession>
<evidence type="ECO:0000313" key="16">
    <source>
        <dbReference type="Proteomes" id="UP001254608"/>
    </source>
</evidence>
<dbReference type="Proteomes" id="UP001254608">
    <property type="component" value="Unassembled WGS sequence"/>
</dbReference>
<keyword evidence="7" id="KW-0472">Membrane</keyword>
<feature type="signal peptide" evidence="11">
    <location>
        <begin position="1"/>
        <end position="22"/>
    </location>
</feature>
<feature type="domain" description="POTRA" evidence="13">
    <location>
        <begin position="194"/>
        <end position="262"/>
    </location>
</feature>
<evidence type="ECO:0000256" key="10">
    <source>
        <dbReference type="ARBA" id="ARBA00093548"/>
    </source>
</evidence>
<dbReference type="Pfam" id="PF01103">
    <property type="entry name" value="Omp85"/>
    <property type="match status" value="1"/>
</dbReference>
<dbReference type="Pfam" id="PF17243">
    <property type="entry name" value="POTRA_TamA_1"/>
    <property type="match status" value="1"/>
</dbReference>
<gene>
    <name evidence="15" type="ORF">RM530_00585</name>
</gene>
<evidence type="ECO:0000256" key="7">
    <source>
        <dbReference type="ARBA" id="ARBA00023136"/>
    </source>
</evidence>
<dbReference type="InterPro" id="IPR010827">
    <property type="entry name" value="BamA/TamA_POTRA"/>
</dbReference>
<dbReference type="InterPro" id="IPR000184">
    <property type="entry name" value="Bac_surfAg_D15"/>
</dbReference>
<dbReference type="PANTHER" id="PTHR12815">
    <property type="entry name" value="SORTING AND ASSEMBLY MACHINERY SAMM50 PROTEIN FAMILY MEMBER"/>
    <property type="match status" value="1"/>
</dbReference>
<evidence type="ECO:0000256" key="5">
    <source>
        <dbReference type="ARBA" id="ARBA00022692"/>
    </source>
</evidence>
<reference evidence="15 16" key="1">
    <citation type="submission" date="2023-09" db="EMBL/GenBank/DDBJ databases">
        <authorList>
            <person name="Rey-Velasco X."/>
        </authorList>
    </citation>
    <scope>NUCLEOTIDE SEQUENCE [LARGE SCALE GENOMIC DNA]</scope>
    <source>
        <strain evidence="15 16">W345</strain>
    </source>
</reference>
<keyword evidence="16" id="KW-1185">Reference proteome</keyword>
<evidence type="ECO:0000259" key="13">
    <source>
        <dbReference type="Pfam" id="PF07244"/>
    </source>
</evidence>
<sequence>MRQLVPCLLALSCMLSPGIGSAATRVQIEGLSGDLADNARAALALQSAVESGMDHPGTLRRLYRQGDEEIAKALQPYGYYTPRIESSLDGDFPDAVATFRVSPGGRTTVSTVGVKVEGEGQDDELLQALIKRFPLKPGDPLVHAPYETFKQQFAQAAYGRGYIDAELTRREIRINPVTQQAEILLTLKTGRRFRFGEVRIEQDILRDEVVRRYVPIVPGEWFDPQVLLDTQFALSDLDYYATVDVQPLRQQATDDRVPVLIHAEPRPRTRYDYGIGYGTDTGARLSAGIDRRWLNDRGHKLESDLQLSEIKNVIGTEYSLPLGIKAGEKLSFPAAYTEEQFETGNSTKYSVGASLSRIPGDWQRRLYLNFEHEEFDSGESLESTNLLMPGVALNRSELNDEIYPTRGWYFFVDTHGAHESVISDTSFVQASTLTRGVFPLGEHTRFLARVEYGATWVDDFGVLPSSQRFFAGGDQSVRGYGYQSIGPRNEDGDVVGGRYLATASAEVERLIWGNIGLAAFYDIGGADNNALPTLYSGVGLGFRYRSPIGIIRLDLAHPLDGDSSGIRIHFGIRVGL</sequence>
<evidence type="ECO:0000256" key="9">
    <source>
        <dbReference type="ARBA" id="ARBA00033063"/>
    </source>
</evidence>
<comment type="similarity">
    <text evidence="2">Belongs to the TamA family.</text>
</comment>
<evidence type="ECO:0000256" key="4">
    <source>
        <dbReference type="ARBA" id="ARBA00022452"/>
    </source>
</evidence>
<proteinExistence type="inferred from homology"/>
<dbReference type="Pfam" id="PF07244">
    <property type="entry name" value="POTRA"/>
    <property type="match status" value="1"/>
</dbReference>